<evidence type="ECO:0000256" key="1">
    <source>
        <dbReference type="ARBA" id="ARBA00006739"/>
    </source>
</evidence>
<dbReference type="AlphaFoldDB" id="A0A1F5KAB6"/>
<dbReference type="EMBL" id="MFDE01000034">
    <property type="protein sequence ID" value="OGE37893.1"/>
    <property type="molecule type" value="Genomic_DNA"/>
</dbReference>
<evidence type="ECO:0000313" key="6">
    <source>
        <dbReference type="Proteomes" id="UP000176527"/>
    </source>
</evidence>
<proteinExistence type="inferred from homology"/>
<sequence length="281" mass="31755">MKKVFVIILNFKVKELALRCIESVKKSTYKNTEIILVDNDSDDGIEEDVKKFDIDFIQTGKNMGYSGGNNAGIKKALKSGADYIFILNPDTTIESDCIENIINGIEDNKADIAGPKIYFDGSKKIWYAGGIFDKENVIGSHRGVDEMDRGKYDIPEETDFVTGAAMMVKRELFDKIGLLDERYFLYYEDADFCERAKIAGFKVFYIPDAVVNHENAVSSGLGSPLQDYYITRNRMLYASKFLTPRTRFALFREALRNFGNPVRRLALWDFLTGNLGKGSLG</sequence>
<keyword evidence="2" id="KW-0328">Glycosyltransferase</keyword>
<dbReference type="PANTHER" id="PTHR43179">
    <property type="entry name" value="RHAMNOSYLTRANSFERASE WBBL"/>
    <property type="match status" value="1"/>
</dbReference>
<dbReference type="SUPFAM" id="SSF53448">
    <property type="entry name" value="Nucleotide-diphospho-sugar transferases"/>
    <property type="match status" value="1"/>
</dbReference>
<accession>A0A1F5KAB6</accession>
<organism evidence="5 6">
    <name type="scientific">Candidatus Daviesbacteria bacterium RIFCSPHIGHO2_12_FULL_37_11</name>
    <dbReference type="NCBI Taxonomy" id="1797777"/>
    <lineage>
        <taxon>Bacteria</taxon>
        <taxon>Candidatus Daviesiibacteriota</taxon>
    </lineage>
</organism>
<protein>
    <recommendedName>
        <fullName evidence="4">Glycosyltransferase 2-like domain-containing protein</fullName>
    </recommendedName>
</protein>
<comment type="caution">
    <text evidence="5">The sequence shown here is derived from an EMBL/GenBank/DDBJ whole genome shotgun (WGS) entry which is preliminary data.</text>
</comment>
<feature type="domain" description="Glycosyltransferase 2-like" evidence="4">
    <location>
        <begin position="6"/>
        <end position="177"/>
    </location>
</feature>
<dbReference type="InterPro" id="IPR029044">
    <property type="entry name" value="Nucleotide-diphossugar_trans"/>
</dbReference>
<evidence type="ECO:0000313" key="5">
    <source>
        <dbReference type="EMBL" id="OGE37893.1"/>
    </source>
</evidence>
<dbReference type="GO" id="GO:0016757">
    <property type="term" value="F:glycosyltransferase activity"/>
    <property type="evidence" value="ECO:0007669"/>
    <property type="project" value="UniProtKB-KW"/>
</dbReference>
<dbReference type="CDD" id="cd04186">
    <property type="entry name" value="GT_2_like_c"/>
    <property type="match status" value="1"/>
</dbReference>
<evidence type="ECO:0000256" key="2">
    <source>
        <dbReference type="ARBA" id="ARBA00022676"/>
    </source>
</evidence>
<dbReference type="InterPro" id="IPR001173">
    <property type="entry name" value="Glyco_trans_2-like"/>
</dbReference>
<reference evidence="5 6" key="1">
    <citation type="journal article" date="2016" name="Nat. Commun.">
        <title>Thousands of microbial genomes shed light on interconnected biogeochemical processes in an aquifer system.</title>
        <authorList>
            <person name="Anantharaman K."/>
            <person name="Brown C.T."/>
            <person name="Hug L.A."/>
            <person name="Sharon I."/>
            <person name="Castelle C.J."/>
            <person name="Probst A.J."/>
            <person name="Thomas B.C."/>
            <person name="Singh A."/>
            <person name="Wilkins M.J."/>
            <person name="Karaoz U."/>
            <person name="Brodie E.L."/>
            <person name="Williams K.H."/>
            <person name="Hubbard S.S."/>
            <person name="Banfield J.F."/>
        </authorList>
    </citation>
    <scope>NUCLEOTIDE SEQUENCE [LARGE SCALE GENOMIC DNA]</scope>
</reference>
<dbReference type="PANTHER" id="PTHR43179:SF12">
    <property type="entry name" value="GALACTOFURANOSYLTRANSFERASE GLFT2"/>
    <property type="match status" value="1"/>
</dbReference>
<evidence type="ECO:0000259" key="4">
    <source>
        <dbReference type="Pfam" id="PF00535"/>
    </source>
</evidence>
<evidence type="ECO:0000256" key="3">
    <source>
        <dbReference type="ARBA" id="ARBA00022679"/>
    </source>
</evidence>
<comment type="similarity">
    <text evidence="1">Belongs to the glycosyltransferase 2 family.</text>
</comment>
<name>A0A1F5KAB6_9BACT</name>
<keyword evidence="3" id="KW-0808">Transferase</keyword>
<dbReference type="Proteomes" id="UP000176527">
    <property type="component" value="Unassembled WGS sequence"/>
</dbReference>
<gene>
    <name evidence="5" type="ORF">A3F00_00165</name>
</gene>
<dbReference type="Pfam" id="PF00535">
    <property type="entry name" value="Glycos_transf_2"/>
    <property type="match status" value="1"/>
</dbReference>
<dbReference type="Gene3D" id="3.90.550.10">
    <property type="entry name" value="Spore Coat Polysaccharide Biosynthesis Protein SpsA, Chain A"/>
    <property type="match status" value="1"/>
</dbReference>